<dbReference type="GO" id="GO:0007165">
    <property type="term" value="P:signal transduction"/>
    <property type="evidence" value="ECO:0007669"/>
    <property type="project" value="InterPro"/>
</dbReference>
<dbReference type="SUPFAM" id="SSF50341">
    <property type="entry name" value="CheW-like"/>
    <property type="match status" value="1"/>
</dbReference>
<proteinExistence type="predicted"/>
<dbReference type="GO" id="GO:0006935">
    <property type="term" value="P:chemotaxis"/>
    <property type="evidence" value="ECO:0007669"/>
    <property type="project" value="InterPro"/>
</dbReference>
<reference evidence="3" key="1">
    <citation type="submission" date="2016-10" db="EMBL/GenBank/DDBJ databases">
        <title>Comparative genomics uncovers the prolific and rare metabolic potential of the cyanobacterial genus Moorea.</title>
        <authorList>
            <person name="Leao T."/>
            <person name="Castelao G."/>
            <person name="Korobeynikov A."/>
            <person name="Monroe E.A."/>
            <person name="Podell S."/>
            <person name="Glukhov E."/>
            <person name="Allen E."/>
            <person name="Gerwick W.H."/>
            <person name="Gerwick L."/>
        </authorList>
    </citation>
    <scope>NUCLEOTIDE SEQUENCE [LARGE SCALE GENOMIC DNA]</scope>
    <source>
        <strain evidence="3">PAL-8-15-08-1</strain>
    </source>
</reference>
<dbReference type="InterPro" id="IPR036061">
    <property type="entry name" value="CheW-like_dom_sf"/>
</dbReference>
<dbReference type="PROSITE" id="PS50851">
    <property type="entry name" value="CHEW"/>
    <property type="match status" value="1"/>
</dbReference>
<dbReference type="EMBL" id="CP017599">
    <property type="protein sequence ID" value="AOX00060.1"/>
    <property type="molecule type" value="Genomic_DNA"/>
</dbReference>
<evidence type="ECO:0000259" key="1">
    <source>
        <dbReference type="PROSITE" id="PS50851"/>
    </source>
</evidence>
<evidence type="ECO:0000313" key="2">
    <source>
        <dbReference type="EMBL" id="AOX00060.1"/>
    </source>
</evidence>
<sequence>MLYNNSNLEKFMVFKIADYSLCLGIRDVLKVVNFTTEISREMTTMGLVQLGKHTIKVWDLHQQLGDGSLPHRSPNQRFLVIIRPRDSELWGIFVDDLPNLVELPQDMMRPIPKSYRQASVLEMISHAAVIPNEASTQKIFLLDLQQVGALTP</sequence>
<accession>A0A1D8TR03</accession>
<organism evidence="2 3">
    <name type="scientific">Moorena producens PAL-8-15-08-1</name>
    <dbReference type="NCBI Taxonomy" id="1458985"/>
    <lineage>
        <taxon>Bacteria</taxon>
        <taxon>Bacillati</taxon>
        <taxon>Cyanobacteriota</taxon>
        <taxon>Cyanophyceae</taxon>
        <taxon>Coleofasciculales</taxon>
        <taxon>Coleofasciculaceae</taxon>
        <taxon>Moorena</taxon>
    </lineage>
</organism>
<dbReference type="Gene3D" id="2.30.30.40">
    <property type="entry name" value="SH3 Domains"/>
    <property type="match status" value="1"/>
</dbReference>
<dbReference type="Gene3D" id="2.40.50.180">
    <property type="entry name" value="CheA-289, Domain 4"/>
    <property type="match status" value="1"/>
</dbReference>
<evidence type="ECO:0000313" key="3">
    <source>
        <dbReference type="Proteomes" id="UP000177870"/>
    </source>
</evidence>
<dbReference type="RefSeq" id="WP_070392531.1">
    <property type="nucleotide sequence ID" value="NZ_CP017599.1"/>
</dbReference>
<feature type="domain" description="CheW-like" evidence="1">
    <location>
        <begin position="8"/>
        <end position="152"/>
    </location>
</feature>
<dbReference type="AlphaFoldDB" id="A0A1D8TR03"/>
<name>A0A1D8TR03_9CYAN</name>
<dbReference type="OrthoDB" id="471904at2"/>
<dbReference type="InterPro" id="IPR002545">
    <property type="entry name" value="CheW-lke_dom"/>
</dbReference>
<gene>
    <name evidence="2" type="ORF">BJP34_11860</name>
</gene>
<protein>
    <recommendedName>
        <fullName evidence="1">CheW-like domain-containing protein</fullName>
    </recommendedName>
</protein>
<dbReference type="STRING" id="1458985.BJP34_11860"/>
<dbReference type="Pfam" id="PF01584">
    <property type="entry name" value="CheW"/>
    <property type="match status" value="1"/>
</dbReference>
<dbReference type="KEGG" id="mpro:BJP34_11860"/>
<dbReference type="Proteomes" id="UP000177870">
    <property type="component" value="Chromosome"/>
</dbReference>